<name>A0A654EFE2_ARATH</name>
<dbReference type="CDD" id="cd00195">
    <property type="entry name" value="UBCc_UEV"/>
    <property type="match status" value="1"/>
</dbReference>
<evidence type="ECO:0000313" key="4">
    <source>
        <dbReference type="Proteomes" id="UP000426265"/>
    </source>
</evidence>
<gene>
    <name evidence="3" type="ORF">AN1_LOCUS3557</name>
</gene>
<dbReference type="Proteomes" id="UP000426265">
    <property type="component" value="Unassembled WGS sequence"/>
</dbReference>
<dbReference type="GO" id="GO:0016740">
    <property type="term" value="F:transferase activity"/>
    <property type="evidence" value="ECO:0007669"/>
    <property type="project" value="UniProtKB-KW"/>
</dbReference>
<dbReference type="InterPro" id="IPR050113">
    <property type="entry name" value="Ub_conjugating_enzyme"/>
</dbReference>
<dbReference type="InterPro" id="IPR000608">
    <property type="entry name" value="UBC"/>
</dbReference>
<dbReference type="Pfam" id="PF00179">
    <property type="entry name" value="UQ_con"/>
    <property type="match status" value="1"/>
</dbReference>
<sequence length="106" mass="11847">MSVKAKAMRRIETEFKAMSSKASLYSIGKDDDSNNVFKWKTMIQGPDGTPYASGMFRLDIEFPEDYPFKPPKLVAAAVDAIEHVRFGDASSCGKRNILRLKILDAN</sequence>
<keyword evidence="1" id="KW-0808">Transferase</keyword>
<dbReference type="EMBL" id="CACRSJ010000104">
    <property type="protein sequence ID" value="VYS48073.1"/>
    <property type="molecule type" value="Genomic_DNA"/>
</dbReference>
<reference evidence="3 4" key="1">
    <citation type="submission" date="2019-11" db="EMBL/GenBank/DDBJ databases">
        <authorList>
            <person name="Jiao W.-B."/>
            <person name="Schneeberger K."/>
        </authorList>
    </citation>
    <scope>NUCLEOTIDE SEQUENCE [LARGE SCALE GENOMIC DNA]</scope>
    <source>
        <strain evidence="4">cv. An-1</strain>
    </source>
</reference>
<organism evidence="3 4">
    <name type="scientific">Arabidopsis thaliana</name>
    <name type="common">Mouse-ear cress</name>
    <dbReference type="NCBI Taxonomy" id="3702"/>
    <lineage>
        <taxon>Eukaryota</taxon>
        <taxon>Viridiplantae</taxon>
        <taxon>Streptophyta</taxon>
        <taxon>Embryophyta</taxon>
        <taxon>Tracheophyta</taxon>
        <taxon>Spermatophyta</taxon>
        <taxon>Magnoliopsida</taxon>
        <taxon>eudicotyledons</taxon>
        <taxon>Gunneridae</taxon>
        <taxon>Pentapetalae</taxon>
        <taxon>rosids</taxon>
        <taxon>malvids</taxon>
        <taxon>Brassicales</taxon>
        <taxon>Brassicaceae</taxon>
        <taxon>Camelineae</taxon>
        <taxon>Arabidopsis</taxon>
    </lineage>
</organism>
<evidence type="ECO:0000313" key="3">
    <source>
        <dbReference type="EMBL" id="VYS48073.1"/>
    </source>
</evidence>
<feature type="domain" description="UBC core" evidence="2">
    <location>
        <begin position="6"/>
        <end position="106"/>
    </location>
</feature>
<dbReference type="PROSITE" id="PS50127">
    <property type="entry name" value="UBC_2"/>
    <property type="match status" value="1"/>
</dbReference>
<dbReference type="Gene3D" id="3.10.110.10">
    <property type="entry name" value="Ubiquitin Conjugating Enzyme"/>
    <property type="match status" value="1"/>
</dbReference>
<dbReference type="InterPro" id="IPR016135">
    <property type="entry name" value="UBQ-conjugating_enzyme/RWD"/>
</dbReference>
<dbReference type="AlphaFoldDB" id="A0A654EFE2"/>
<accession>A0A654EFE2</accession>
<dbReference type="PANTHER" id="PTHR24067">
    <property type="entry name" value="UBIQUITIN-CONJUGATING ENZYME E2"/>
    <property type="match status" value="1"/>
</dbReference>
<evidence type="ECO:0000259" key="2">
    <source>
        <dbReference type="PROSITE" id="PS50127"/>
    </source>
</evidence>
<evidence type="ECO:0000256" key="1">
    <source>
        <dbReference type="ARBA" id="ARBA00022679"/>
    </source>
</evidence>
<dbReference type="SUPFAM" id="SSF54495">
    <property type="entry name" value="UBC-like"/>
    <property type="match status" value="1"/>
</dbReference>
<protein>
    <recommendedName>
        <fullName evidence="2">UBC core domain-containing protein</fullName>
    </recommendedName>
</protein>
<proteinExistence type="predicted"/>